<organism evidence="2 3">
    <name type="scientific">Caerostris darwini</name>
    <dbReference type="NCBI Taxonomy" id="1538125"/>
    <lineage>
        <taxon>Eukaryota</taxon>
        <taxon>Metazoa</taxon>
        <taxon>Ecdysozoa</taxon>
        <taxon>Arthropoda</taxon>
        <taxon>Chelicerata</taxon>
        <taxon>Arachnida</taxon>
        <taxon>Araneae</taxon>
        <taxon>Araneomorphae</taxon>
        <taxon>Entelegynae</taxon>
        <taxon>Araneoidea</taxon>
        <taxon>Araneidae</taxon>
        <taxon>Caerostris</taxon>
    </lineage>
</organism>
<reference evidence="2 3" key="1">
    <citation type="submission" date="2021-06" db="EMBL/GenBank/DDBJ databases">
        <title>Caerostris darwini draft genome.</title>
        <authorList>
            <person name="Kono N."/>
            <person name="Arakawa K."/>
        </authorList>
    </citation>
    <scope>NUCLEOTIDE SEQUENCE [LARGE SCALE GENOMIC DNA]</scope>
</reference>
<sequence>MDSANKFIKEKETTTEVDEQSLQKVDELCPIEMHLLRRIAIHPLCPATLPPLHHAEFSSFDSTGLSLPDPAGLPPTHFAELPAPDPAGLNLNSVRVTNVDSFI</sequence>
<keyword evidence="3" id="KW-1185">Reference proteome</keyword>
<dbReference type="Proteomes" id="UP001054837">
    <property type="component" value="Unassembled WGS sequence"/>
</dbReference>
<gene>
    <name evidence="2" type="ORF">CDAR_380281</name>
</gene>
<evidence type="ECO:0000313" key="3">
    <source>
        <dbReference type="Proteomes" id="UP001054837"/>
    </source>
</evidence>
<feature type="region of interest" description="Disordered" evidence="1">
    <location>
        <begin position="60"/>
        <end position="79"/>
    </location>
</feature>
<dbReference type="EMBL" id="BPLQ01009683">
    <property type="protein sequence ID" value="GIY45923.1"/>
    <property type="molecule type" value="Genomic_DNA"/>
</dbReference>
<name>A0AAV4TH19_9ARAC</name>
<accession>A0AAV4TH19</accession>
<dbReference type="AlphaFoldDB" id="A0AAV4TH19"/>
<protein>
    <submittedName>
        <fullName evidence="2">Uncharacterized protein</fullName>
    </submittedName>
</protein>
<evidence type="ECO:0000256" key="1">
    <source>
        <dbReference type="SAM" id="MobiDB-lite"/>
    </source>
</evidence>
<evidence type="ECO:0000313" key="2">
    <source>
        <dbReference type="EMBL" id="GIY45923.1"/>
    </source>
</evidence>
<proteinExistence type="predicted"/>
<comment type="caution">
    <text evidence="2">The sequence shown here is derived from an EMBL/GenBank/DDBJ whole genome shotgun (WGS) entry which is preliminary data.</text>
</comment>